<organism evidence="10 11">
    <name type="scientific">Acanthamoeba castellanii (strain ATCC 30010 / Neff)</name>
    <dbReference type="NCBI Taxonomy" id="1257118"/>
    <lineage>
        <taxon>Eukaryota</taxon>
        <taxon>Amoebozoa</taxon>
        <taxon>Discosea</taxon>
        <taxon>Longamoebia</taxon>
        <taxon>Centramoebida</taxon>
        <taxon>Acanthamoebidae</taxon>
        <taxon>Acanthamoeba</taxon>
    </lineage>
</organism>
<keyword evidence="6" id="KW-0256">Endoplasmic reticulum</keyword>
<dbReference type="Proteomes" id="UP000011083">
    <property type="component" value="Unassembled WGS sequence"/>
</dbReference>
<evidence type="ECO:0000313" key="10">
    <source>
        <dbReference type="EMBL" id="ELR25482.1"/>
    </source>
</evidence>
<keyword evidence="5 9" id="KW-0732">Signal</keyword>
<evidence type="ECO:0000256" key="6">
    <source>
        <dbReference type="ARBA" id="ARBA00022824"/>
    </source>
</evidence>
<accession>L8HJU6</accession>
<feature type="signal peptide" evidence="9">
    <location>
        <begin position="1"/>
        <end position="25"/>
    </location>
</feature>
<evidence type="ECO:0000313" key="11">
    <source>
        <dbReference type="Proteomes" id="UP000011083"/>
    </source>
</evidence>
<dbReference type="STRING" id="1257118.L8HJU6"/>
<evidence type="ECO:0000256" key="1">
    <source>
        <dbReference type="ARBA" id="ARBA00004115"/>
    </source>
</evidence>
<dbReference type="GO" id="GO:0005789">
    <property type="term" value="C:endoplasmic reticulum membrane"/>
    <property type="evidence" value="ECO:0007669"/>
    <property type="project" value="UniProtKB-SubCell"/>
</dbReference>
<reference evidence="10 11" key="1">
    <citation type="journal article" date="2013" name="Genome Biol.">
        <title>Genome of Acanthamoeba castellanii highlights extensive lateral gene transfer and early evolution of tyrosine kinase signaling.</title>
        <authorList>
            <person name="Clarke M."/>
            <person name="Lohan A.J."/>
            <person name="Liu B."/>
            <person name="Lagkouvardos I."/>
            <person name="Roy S."/>
            <person name="Zafar N."/>
            <person name="Bertelli C."/>
            <person name="Schilde C."/>
            <person name="Kianianmomeni A."/>
            <person name="Burglin T.R."/>
            <person name="Frech C."/>
            <person name="Turcotte B."/>
            <person name="Kopec K.O."/>
            <person name="Synnott J.M."/>
            <person name="Choo C."/>
            <person name="Paponov I."/>
            <person name="Finkler A."/>
            <person name="Soon Heng Tan C."/>
            <person name="Hutchins A.P."/>
            <person name="Weinmeier T."/>
            <person name="Rattei T."/>
            <person name="Chu J.S."/>
            <person name="Gimenez G."/>
            <person name="Irimia M."/>
            <person name="Rigden D.J."/>
            <person name="Fitzpatrick D.A."/>
            <person name="Lorenzo-Morales J."/>
            <person name="Bateman A."/>
            <person name="Chiu C.H."/>
            <person name="Tang P."/>
            <person name="Hegemann P."/>
            <person name="Fromm H."/>
            <person name="Raoult D."/>
            <person name="Greub G."/>
            <person name="Miranda-Saavedra D."/>
            <person name="Chen N."/>
            <person name="Nash P."/>
            <person name="Ginger M.L."/>
            <person name="Horn M."/>
            <person name="Schaap P."/>
            <person name="Caler L."/>
            <person name="Loftus B."/>
        </authorList>
    </citation>
    <scope>NUCLEOTIDE SEQUENCE [LARGE SCALE GENOMIC DNA]</scope>
    <source>
        <strain evidence="10 11">Neff</strain>
    </source>
</reference>
<gene>
    <name evidence="10" type="ORF">ACA1_295680</name>
</gene>
<dbReference type="AlphaFoldDB" id="L8HJU6"/>
<dbReference type="CDD" id="cd22209">
    <property type="entry name" value="EMC10"/>
    <property type="match status" value="1"/>
</dbReference>
<dbReference type="RefSeq" id="XP_004368237.1">
    <property type="nucleotide sequence ID" value="XM_004368180.1"/>
</dbReference>
<comment type="subcellular location">
    <subcellularLocation>
        <location evidence="1">Endoplasmic reticulum membrane</location>
        <topology evidence="1">Single-pass type I membrane protein</topology>
    </subcellularLocation>
</comment>
<dbReference type="VEuPathDB" id="AmoebaDB:ACA1_295680"/>
<evidence type="ECO:0000256" key="4">
    <source>
        <dbReference type="ARBA" id="ARBA00022692"/>
    </source>
</evidence>
<comment type="similarity">
    <text evidence="2">Belongs to the EMC10 family.</text>
</comment>
<evidence type="ECO:0000256" key="7">
    <source>
        <dbReference type="ARBA" id="ARBA00022989"/>
    </source>
</evidence>
<keyword evidence="4" id="KW-0812">Transmembrane</keyword>
<evidence type="ECO:0000256" key="9">
    <source>
        <dbReference type="SAM" id="SignalP"/>
    </source>
</evidence>
<keyword evidence="8" id="KW-0472">Membrane</keyword>
<evidence type="ECO:0000256" key="2">
    <source>
        <dbReference type="ARBA" id="ARBA00007695"/>
    </source>
</evidence>
<evidence type="ECO:0000256" key="5">
    <source>
        <dbReference type="ARBA" id="ARBA00022729"/>
    </source>
</evidence>
<evidence type="ECO:0000256" key="8">
    <source>
        <dbReference type="ARBA" id="ARBA00023136"/>
    </source>
</evidence>
<sequence>MRATQRLNVLVAIAALICGIVGVYGQQQDATVQLSIEHAIGGAPFTPRGQEAAASGGRYQVRLQLPLTKDTRRQMDFITASVPACALLASNLADSLRLTLDQFGNVVGVDYRTATADCGSATEQPTSSKFDTKVSLNVGAEAPKPFRQELETPEAAKEKAEGEKGFIAKYWMYIVPFVLVLLFSGGMGGQEPEAAQGGEGAAPAASGSFTALFRGIVIKWSSIHC</sequence>
<dbReference type="EMBL" id="KB007805">
    <property type="protein sequence ID" value="ELR25482.1"/>
    <property type="molecule type" value="Genomic_DNA"/>
</dbReference>
<dbReference type="PANTHER" id="PTHR21397:SF4">
    <property type="entry name" value="ER MEMBRANE PROTEIN COMPLEX SUBUNIT 10"/>
    <property type="match status" value="1"/>
</dbReference>
<evidence type="ECO:0000256" key="3">
    <source>
        <dbReference type="ARBA" id="ARBA00020105"/>
    </source>
</evidence>
<dbReference type="Pfam" id="PF21203">
    <property type="entry name" value="ECM10"/>
    <property type="match status" value="1"/>
</dbReference>
<proteinExistence type="inferred from homology"/>
<name>L8HJU6_ACACF</name>
<dbReference type="KEGG" id="acan:ACA1_295680"/>
<dbReference type="OrthoDB" id="1894652at2759"/>
<feature type="chain" id="PRO_5003990763" description="ER membrane protein complex subunit 10" evidence="9">
    <location>
        <begin position="26"/>
        <end position="225"/>
    </location>
</feature>
<dbReference type="OMA" id="RTATADC"/>
<dbReference type="PANTHER" id="PTHR21397">
    <property type="entry name" value="CHROMATIN COMPLEXES SUBUNIT BAP18-RELATED"/>
    <property type="match status" value="1"/>
</dbReference>
<protein>
    <recommendedName>
        <fullName evidence="3">ER membrane protein complex subunit 10</fullName>
    </recommendedName>
</protein>
<keyword evidence="7" id="KW-1133">Transmembrane helix</keyword>
<keyword evidence="11" id="KW-1185">Reference proteome</keyword>
<dbReference type="GeneID" id="14926540"/>